<dbReference type="SUPFAM" id="SSF57716">
    <property type="entry name" value="Glucocorticoid receptor-like (DNA-binding domain)"/>
    <property type="match status" value="1"/>
</dbReference>
<dbReference type="InterPro" id="IPR006612">
    <property type="entry name" value="THAP_Znf"/>
</dbReference>
<keyword evidence="2" id="KW-0479">Metal-binding</keyword>
<dbReference type="Pfam" id="PF13359">
    <property type="entry name" value="DDE_Tnp_4"/>
    <property type="match status" value="1"/>
</dbReference>
<keyword evidence="8" id="KW-1185">Reference proteome</keyword>
<comment type="cofactor">
    <cofactor evidence="1">
        <name>a divalent metal cation</name>
        <dbReference type="ChEBI" id="CHEBI:60240"/>
    </cofactor>
</comment>
<dbReference type="EMBL" id="CP111013">
    <property type="protein sequence ID" value="WAQ95779.1"/>
    <property type="molecule type" value="Genomic_DNA"/>
</dbReference>
<reference evidence="7" key="1">
    <citation type="submission" date="2022-11" db="EMBL/GenBank/DDBJ databases">
        <title>Centuries of genome instability and evolution in soft-shell clam transmissible cancer (bioRxiv).</title>
        <authorList>
            <person name="Hart S.F.M."/>
            <person name="Yonemitsu M.A."/>
            <person name="Giersch R.M."/>
            <person name="Beal B.F."/>
            <person name="Arriagada G."/>
            <person name="Davis B.W."/>
            <person name="Ostrander E.A."/>
            <person name="Goff S.P."/>
            <person name="Metzger M.J."/>
        </authorList>
    </citation>
    <scope>NUCLEOTIDE SEQUENCE</scope>
    <source>
        <strain evidence="7">MELC-2E11</strain>
        <tissue evidence="7">Siphon/mantle</tissue>
    </source>
</reference>
<proteinExistence type="predicted"/>
<evidence type="ECO:0000259" key="6">
    <source>
        <dbReference type="SMART" id="SM00980"/>
    </source>
</evidence>
<name>A0ABY7DH59_MYAAR</name>
<evidence type="ECO:0000256" key="2">
    <source>
        <dbReference type="ARBA" id="ARBA00022723"/>
    </source>
</evidence>
<gene>
    <name evidence="7" type="ORF">MAR_028469</name>
</gene>
<evidence type="ECO:0000256" key="3">
    <source>
        <dbReference type="ARBA" id="ARBA00022771"/>
    </source>
</evidence>
<evidence type="ECO:0000256" key="4">
    <source>
        <dbReference type="ARBA" id="ARBA00022833"/>
    </source>
</evidence>
<dbReference type="InterPro" id="IPR027805">
    <property type="entry name" value="Transposase_HTH_dom"/>
</dbReference>
<evidence type="ECO:0000256" key="5">
    <source>
        <dbReference type="ARBA" id="ARBA00023125"/>
    </source>
</evidence>
<organism evidence="7 8">
    <name type="scientific">Mya arenaria</name>
    <name type="common">Soft-shell clam</name>
    <dbReference type="NCBI Taxonomy" id="6604"/>
    <lineage>
        <taxon>Eukaryota</taxon>
        <taxon>Metazoa</taxon>
        <taxon>Spiralia</taxon>
        <taxon>Lophotrochozoa</taxon>
        <taxon>Mollusca</taxon>
        <taxon>Bivalvia</taxon>
        <taxon>Autobranchia</taxon>
        <taxon>Heteroconchia</taxon>
        <taxon>Euheterodonta</taxon>
        <taxon>Imparidentia</taxon>
        <taxon>Neoheterodontei</taxon>
        <taxon>Myida</taxon>
        <taxon>Myoidea</taxon>
        <taxon>Myidae</taxon>
        <taxon>Mya</taxon>
    </lineage>
</organism>
<sequence length="532" mass="59860">MVNSCSVFKCHNKANKSDNRKFFRLPEIILHQDDRTRELSTERRRSWLARLGQDFTGKNLSNIRVCSDHFISGQKSALYDRENPDWAPSINLGSTASTPSPLVATGRFARRRARSEKCEAARVLLSIGQKSALYDRENPDWAPSINLGSTASTPSPLVATGRFARRRARSEKCEAARVLLSIGESCEPSLEEEAGTSSQTDLSSLVIDSVFNELAHVKKGNDSFREQLKTQTPYCIEFFKGNDDKVKYFTGLTSFLVLMELFGYLEGHLPAKVLLSKFQCLIMTLMKLRLDLSNVFLAYQFSVSTSTISRTFEDYIHVMYHRMKPLVYWPDRESLQKTMPMQFREHFGKKCAVIIDCFEVFIDKPSNMLARAETWSSYKHHNTVKFLIGITPQGVISYISNAWGGRTTDKHITEHSGFLDNILPGDLVMADRGFDIAASVGTLCAQVKIPAFTKGKSQMSPLDLESTRKLANVRIHVERVIGLTRQKYTILNGPLPVEFLLKENGQDLPVIDKIGTVCCALVNLCDPVVAFD</sequence>
<dbReference type="SMART" id="SM00980">
    <property type="entry name" value="THAP"/>
    <property type="match status" value="1"/>
</dbReference>
<feature type="domain" description="THAP-type" evidence="6">
    <location>
        <begin position="3"/>
        <end position="97"/>
    </location>
</feature>
<keyword evidence="5" id="KW-0238">DNA-binding</keyword>
<evidence type="ECO:0000256" key="1">
    <source>
        <dbReference type="ARBA" id="ARBA00001968"/>
    </source>
</evidence>
<dbReference type="InterPro" id="IPR027806">
    <property type="entry name" value="HARBI1_dom"/>
</dbReference>
<protein>
    <recommendedName>
        <fullName evidence="6">THAP-type domain-containing protein</fullName>
    </recommendedName>
</protein>
<keyword evidence="3" id="KW-0863">Zinc-finger</keyword>
<evidence type="ECO:0000313" key="7">
    <source>
        <dbReference type="EMBL" id="WAQ95779.1"/>
    </source>
</evidence>
<dbReference type="Pfam" id="PF13613">
    <property type="entry name" value="HTH_Tnp_4"/>
    <property type="match status" value="1"/>
</dbReference>
<dbReference type="Pfam" id="PF05485">
    <property type="entry name" value="THAP"/>
    <property type="match status" value="1"/>
</dbReference>
<evidence type="ECO:0000313" key="8">
    <source>
        <dbReference type="Proteomes" id="UP001164746"/>
    </source>
</evidence>
<dbReference type="Proteomes" id="UP001164746">
    <property type="component" value="Chromosome 2"/>
</dbReference>
<dbReference type="PANTHER" id="PTHR23080">
    <property type="entry name" value="THAP DOMAIN PROTEIN"/>
    <property type="match status" value="1"/>
</dbReference>
<accession>A0ABY7DH59</accession>
<keyword evidence="4" id="KW-0862">Zinc</keyword>